<dbReference type="Proteomes" id="UP000246114">
    <property type="component" value="Unassembled WGS sequence"/>
</dbReference>
<keyword evidence="3" id="KW-1185">Reference proteome</keyword>
<proteinExistence type="predicted"/>
<dbReference type="RefSeq" id="WP_074845756.1">
    <property type="nucleotide sequence ID" value="NZ_FOOE01000014.1"/>
</dbReference>
<evidence type="ECO:0008006" key="5">
    <source>
        <dbReference type="Google" id="ProtNLM"/>
    </source>
</evidence>
<dbReference type="EMBL" id="QAMZ01000029">
    <property type="protein sequence ID" value="PWL53888.1"/>
    <property type="molecule type" value="Genomic_DNA"/>
</dbReference>
<reference evidence="1 4" key="2">
    <citation type="submission" date="2018-03" db="EMBL/GenBank/DDBJ databases">
        <title>The uncultured portion of the human microbiome is neutrally assembled.</title>
        <authorList>
            <person name="Jeraldo P."/>
            <person name="Boardman L."/>
            <person name="White B.A."/>
            <person name="Nelson H."/>
            <person name="Goldenfeld N."/>
            <person name="Chia N."/>
        </authorList>
    </citation>
    <scope>NUCLEOTIDE SEQUENCE [LARGE SCALE GENOMIC DNA]</scope>
    <source>
        <strain evidence="1">CIM:MAG 903</strain>
    </source>
</reference>
<dbReference type="STRING" id="1529.SAMN04487885_11447"/>
<sequence>MSLNNEKDIYELLNDVEFDVSDEAEVVMNDIEKKKLKKRVKSSIQKYKKVNGWSRKQKITVAMIAFVILGTLISPKGREVIAAIKNKLFFNAGAGLVSTTEELYVLNEPISVKSEKEEIIIKSVIAKEKSIQVGVWVNRTGNINLTKEEYDKKERYEIYIKTLGGETIKPTGGAEGGGGEYSFITTSFQTEELLKEFTLVFNGHETDIKLVKADEKNSYDEVGGNNTDKDILIGANKYHLQSNTYITFWSDEETKQNGAHYIGYNKENINVIGNNSSKNYQLQPSPFDGSGKEFYVGKDVKEPLQINISEIILDYRLKNPVNLKIPIPKKGETIEINKDIFIEELNEKALLKSIEGTKGRIELTVDISKYRKKDTIISIMSIGRKGWAIGAGPNDTEIKMGVDYEDLSVKEKLIGKLDMKIVNITIIRNGNWKFTVK</sequence>
<organism evidence="2 3">
    <name type="scientific">Clostridium cadaveris</name>
    <dbReference type="NCBI Taxonomy" id="1529"/>
    <lineage>
        <taxon>Bacteria</taxon>
        <taxon>Bacillati</taxon>
        <taxon>Bacillota</taxon>
        <taxon>Clostridia</taxon>
        <taxon>Eubacteriales</taxon>
        <taxon>Clostridiaceae</taxon>
        <taxon>Clostridium</taxon>
    </lineage>
</organism>
<evidence type="ECO:0000313" key="2">
    <source>
        <dbReference type="EMBL" id="SFF89594.1"/>
    </source>
</evidence>
<protein>
    <recommendedName>
        <fullName evidence="5">DUF4179 domain-containing protein</fullName>
    </recommendedName>
</protein>
<dbReference type="Proteomes" id="UP000182135">
    <property type="component" value="Unassembled WGS sequence"/>
</dbReference>
<dbReference type="OrthoDB" id="1958033at2"/>
<name>A0A1I2MDM0_9CLOT</name>
<gene>
    <name evidence="1" type="ORF">DBY38_05705</name>
    <name evidence="2" type="ORF">SAMN04487885_11447</name>
</gene>
<reference evidence="2 3" key="1">
    <citation type="submission" date="2016-10" db="EMBL/GenBank/DDBJ databases">
        <authorList>
            <person name="de Groot N.N."/>
        </authorList>
    </citation>
    <scope>NUCLEOTIDE SEQUENCE [LARGE SCALE GENOMIC DNA]</scope>
    <source>
        <strain evidence="2 3">NLAE-zl-G419</strain>
    </source>
</reference>
<dbReference type="AlphaFoldDB" id="A0A1I2MDM0"/>
<evidence type="ECO:0000313" key="1">
    <source>
        <dbReference type="EMBL" id="PWL53888.1"/>
    </source>
</evidence>
<dbReference type="eggNOG" id="ENOG5030GGC">
    <property type="taxonomic scope" value="Bacteria"/>
</dbReference>
<evidence type="ECO:0000313" key="3">
    <source>
        <dbReference type="Proteomes" id="UP000182135"/>
    </source>
</evidence>
<dbReference type="EMBL" id="FOOE01000014">
    <property type="protein sequence ID" value="SFF89594.1"/>
    <property type="molecule type" value="Genomic_DNA"/>
</dbReference>
<evidence type="ECO:0000313" key="4">
    <source>
        <dbReference type="Proteomes" id="UP000246114"/>
    </source>
</evidence>
<accession>A0A1I2MDM0</accession>